<dbReference type="EMBL" id="JARKIE010000526">
    <property type="protein sequence ID" value="KAJ7629908.1"/>
    <property type="molecule type" value="Genomic_DNA"/>
</dbReference>
<proteinExistence type="predicted"/>
<gene>
    <name evidence="1" type="ORF">B0H17DRAFT_542649</name>
</gene>
<comment type="caution">
    <text evidence="1">The sequence shown here is derived from an EMBL/GenBank/DDBJ whole genome shotgun (WGS) entry which is preliminary data.</text>
</comment>
<dbReference type="AlphaFoldDB" id="A0AAD7BST9"/>
<accession>A0AAD7BST9</accession>
<dbReference type="Proteomes" id="UP001221757">
    <property type="component" value="Unassembled WGS sequence"/>
</dbReference>
<protein>
    <submittedName>
        <fullName evidence="1">Uncharacterized protein</fullName>
    </submittedName>
</protein>
<keyword evidence="2" id="KW-1185">Reference proteome</keyword>
<organism evidence="1 2">
    <name type="scientific">Mycena rosella</name>
    <name type="common">Pink bonnet</name>
    <name type="synonym">Agaricus rosellus</name>
    <dbReference type="NCBI Taxonomy" id="1033263"/>
    <lineage>
        <taxon>Eukaryota</taxon>
        <taxon>Fungi</taxon>
        <taxon>Dikarya</taxon>
        <taxon>Basidiomycota</taxon>
        <taxon>Agaricomycotina</taxon>
        <taxon>Agaricomycetes</taxon>
        <taxon>Agaricomycetidae</taxon>
        <taxon>Agaricales</taxon>
        <taxon>Marasmiineae</taxon>
        <taxon>Mycenaceae</taxon>
        <taxon>Mycena</taxon>
    </lineage>
</organism>
<name>A0AAD7BST9_MYCRO</name>
<reference evidence="1" key="1">
    <citation type="submission" date="2023-03" db="EMBL/GenBank/DDBJ databases">
        <title>Massive genome expansion in bonnet fungi (Mycena s.s.) driven by repeated elements and novel gene families across ecological guilds.</title>
        <authorList>
            <consortium name="Lawrence Berkeley National Laboratory"/>
            <person name="Harder C.B."/>
            <person name="Miyauchi S."/>
            <person name="Viragh M."/>
            <person name="Kuo A."/>
            <person name="Thoen E."/>
            <person name="Andreopoulos B."/>
            <person name="Lu D."/>
            <person name="Skrede I."/>
            <person name="Drula E."/>
            <person name="Henrissat B."/>
            <person name="Morin E."/>
            <person name="Kohler A."/>
            <person name="Barry K."/>
            <person name="LaButti K."/>
            <person name="Morin E."/>
            <person name="Salamov A."/>
            <person name="Lipzen A."/>
            <person name="Mereny Z."/>
            <person name="Hegedus B."/>
            <person name="Baldrian P."/>
            <person name="Stursova M."/>
            <person name="Weitz H."/>
            <person name="Taylor A."/>
            <person name="Grigoriev I.V."/>
            <person name="Nagy L.G."/>
            <person name="Martin F."/>
            <person name="Kauserud H."/>
        </authorList>
    </citation>
    <scope>NUCLEOTIDE SEQUENCE</scope>
    <source>
        <strain evidence="1">CBHHK067</strain>
    </source>
</reference>
<sequence length="293" mass="32370">MATHEAPPPLGPEHLKLVNEGYARCVDSDLSRITIDEPIVLVSAARKLLPHPSSRPWQERFLSSQPNNYPATFVGSMRLNAPRTPQALSYCLAFYLSYVFSDPRPLEKVFTFPHKVPAWAKQSAQLVKFHRDGSLEVGYSEVAPEDSSPLATDATLVEDTISWLEHQSDTAFCLPSSSTPDLLFALKLADKSFIWVALRAIASTDSISHSELETAIAQLKPDSLFTDEGDDMHARAIGALQALPHRLSKVNKHSLLRVVAAFPAEIDLDPASISAYATSRASTWQPLRARRTR</sequence>
<evidence type="ECO:0000313" key="1">
    <source>
        <dbReference type="EMBL" id="KAJ7629908.1"/>
    </source>
</evidence>
<evidence type="ECO:0000313" key="2">
    <source>
        <dbReference type="Proteomes" id="UP001221757"/>
    </source>
</evidence>